<evidence type="ECO:0008006" key="4">
    <source>
        <dbReference type="Google" id="ProtNLM"/>
    </source>
</evidence>
<dbReference type="KEGG" id="aoc:Aocu_11750"/>
<gene>
    <name evidence="2" type="ORF">Aocu_11750</name>
</gene>
<dbReference type="Pfam" id="PF00480">
    <property type="entry name" value="ROK"/>
    <property type="match status" value="1"/>
</dbReference>
<dbReference type="HOGENOM" id="CLU_594017_0_0_14"/>
<comment type="similarity">
    <text evidence="1">Belongs to the ROK (NagC/XylR) family.</text>
</comment>
<proteinExistence type="inferred from homology"/>
<dbReference type="STRING" id="35623.Aocu_11750"/>
<evidence type="ECO:0000313" key="2">
    <source>
        <dbReference type="EMBL" id="CDR31248.1"/>
    </source>
</evidence>
<dbReference type="RefSeq" id="WP_052670113.1">
    <property type="nucleotide sequence ID" value="NZ_FUZK01000001.1"/>
</dbReference>
<evidence type="ECO:0000313" key="3">
    <source>
        <dbReference type="Proteomes" id="UP000032434"/>
    </source>
</evidence>
<name>A0A061ABR3_9MOLU</name>
<dbReference type="OrthoDB" id="1948591at2"/>
<protein>
    <recommendedName>
        <fullName evidence="4">ROK family protein</fullName>
    </recommendedName>
</protein>
<dbReference type="Gene3D" id="3.30.420.40">
    <property type="match status" value="2"/>
</dbReference>
<dbReference type="SUPFAM" id="SSF53067">
    <property type="entry name" value="Actin-like ATPase domain"/>
    <property type="match status" value="1"/>
</dbReference>
<accession>A0A061ABR3</accession>
<dbReference type="InParanoid" id="A0A061ABR3"/>
<sequence length="452" mass="50682">MELKYKLKLDPNFSPAILYVNQFKKEVLASNNYEPLSIVVERNDGFSEVYHTQVFKDHQRMNDNLFFVERLVKSLLWIYGGYKVTIVGNKKIYEVIKDIYENGSRVFDKDFMSRIYGQKFVVLHSDTLPKIYSEDQPMGKHLDGYRIGFDAGGSDMKVSAVVDGVPIFSEEIVWFPKLNSDPLYHKEYIRKAIYKAVEKMPRVDALGVSSAGVYVHNEARVASLFIQVPDDLFEQHVKNIYIDVAKELNVPLAVANDGDVTALAGSMSLGKNKLLGIAMGTSEAAGYINDSGNISGWLNELAFVPVDFQENGPEDEWSGDFGCGLKYFSQDAVIRLAETSGIKFEEDMPLAERLKVVQALDNNSEIYQDIYQTIGTYLGFGLAYYSEFYDIEQVLLLGRVTSGLGGKIIVDTAKEVLQKEFPVLGNKIQIDLPDEKSRRVGQSVAAASLVKI</sequence>
<organism evidence="2 3">
    <name type="scientific">Acholeplasma oculi</name>
    <dbReference type="NCBI Taxonomy" id="35623"/>
    <lineage>
        <taxon>Bacteria</taxon>
        <taxon>Bacillati</taxon>
        <taxon>Mycoplasmatota</taxon>
        <taxon>Mollicutes</taxon>
        <taxon>Acholeplasmatales</taxon>
        <taxon>Acholeplasmataceae</taxon>
        <taxon>Acholeplasma</taxon>
    </lineage>
</organism>
<dbReference type="PATRIC" id="fig|35623.3.peg.1175"/>
<dbReference type="InterPro" id="IPR043129">
    <property type="entry name" value="ATPase_NBD"/>
</dbReference>
<dbReference type="Proteomes" id="UP000032434">
    <property type="component" value="Chromosome 1"/>
</dbReference>
<evidence type="ECO:0000256" key="1">
    <source>
        <dbReference type="ARBA" id="ARBA00006479"/>
    </source>
</evidence>
<dbReference type="AlphaFoldDB" id="A0A061ABR3"/>
<dbReference type="InterPro" id="IPR000600">
    <property type="entry name" value="ROK"/>
</dbReference>
<dbReference type="EMBL" id="LK028559">
    <property type="protein sequence ID" value="CDR31248.1"/>
    <property type="molecule type" value="Genomic_DNA"/>
</dbReference>
<reference evidence="3" key="1">
    <citation type="submission" date="2014-05" db="EMBL/GenBank/DDBJ databases">
        <authorList>
            <person name="Kube M."/>
        </authorList>
    </citation>
    <scope>NUCLEOTIDE SEQUENCE [LARGE SCALE GENOMIC DNA]</scope>
</reference>
<keyword evidence="3" id="KW-1185">Reference proteome</keyword>